<dbReference type="GO" id="GO:0036444">
    <property type="term" value="P:calcium import into the mitochondrion"/>
    <property type="evidence" value="ECO:0007669"/>
    <property type="project" value="UniProtKB-ARBA"/>
</dbReference>
<evidence type="ECO:0000256" key="5">
    <source>
        <dbReference type="ARBA" id="ARBA00022837"/>
    </source>
</evidence>
<dbReference type="GO" id="GO:0051560">
    <property type="term" value="P:mitochondrial calcium ion homeostasis"/>
    <property type="evidence" value="ECO:0007669"/>
    <property type="project" value="TreeGrafter"/>
</dbReference>
<dbReference type="Proteomes" id="UP000095283">
    <property type="component" value="Unplaced"/>
</dbReference>
<dbReference type="PANTHER" id="PTHR12294:SF13">
    <property type="entry name" value="MITOCHONDRIAL CALCIUM UPTAKE 3, ISOFORM D"/>
    <property type="match status" value="1"/>
</dbReference>
<proteinExistence type="predicted"/>
<name>A0A1I7XBB4_HETBA</name>
<dbReference type="PANTHER" id="PTHR12294">
    <property type="entry name" value="EF HAND DOMAIN FAMILY A1,A2-RELATED"/>
    <property type="match status" value="1"/>
</dbReference>
<keyword evidence="5" id="KW-0106">Calcium</keyword>
<dbReference type="PROSITE" id="PS00018">
    <property type="entry name" value="EF_HAND_1"/>
    <property type="match status" value="1"/>
</dbReference>
<evidence type="ECO:0000256" key="4">
    <source>
        <dbReference type="ARBA" id="ARBA00022792"/>
    </source>
</evidence>
<evidence type="ECO:0000259" key="10">
    <source>
        <dbReference type="PROSITE" id="PS50222"/>
    </source>
</evidence>
<evidence type="ECO:0000256" key="1">
    <source>
        <dbReference type="ARBA" id="ARBA00004273"/>
    </source>
</evidence>
<protein>
    <submittedName>
        <fullName evidence="12">EF-hand domain-containing protein</fullName>
    </submittedName>
</protein>
<keyword evidence="9" id="KW-1133">Transmembrane helix</keyword>
<dbReference type="GO" id="GO:1990246">
    <property type="term" value="C:uniplex complex"/>
    <property type="evidence" value="ECO:0007669"/>
    <property type="project" value="TreeGrafter"/>
</dbReference>
<evidence type="ECO:0000313" key="11">
    <source>
        <dbReference type="Proteomes" id="UP000095283"/>
    </source>
</evidence>
<keyword evidence="6" id="KW-0809">Transit peptide</keyword>
<evidence type="ECO:0000256" key="6">
    <source>
        <dbReference type="ARBA" id="ARBA00022946"/>
    </source>
</evidence>
<dbReference type="InterPro" id="IPR011992">
    <property type="entry name" value="EF-hand-dom_pair"/>
</dbReference>
<dbReference type="InterPro" id="IPR002048">
    <property type="entry name" value="EF_hand_dom"/>
</dbReference>
<accession>A0A1I7XBB4</accession>
<keyword evidence="11" id="KW-1185">Reference proteome</keyword>
<reference evidence="12" key="1">
    <citation type="submission" date="2016-11" db="UniProtKB">
        <authorList>
            <consortium name="WormBaseParasite"/>
        </authorList>
    </citation>
    <scope>IDENTIFICATION</scope>
</reference>
<dbReference type="SUPFAM" id="SSF47473">
    <property type="entry name" value="EF-hand"/>
    <property type="match status" value="1"/>
</dbReference>
<feature type="transmembrane region" description="Helical" evidence="9">
    <location>
        <begin position="236"/>
        <end position="253"/>
    </location>
</feature>
<keyword evidence="8 9" id="KW-0472">Membrane</keyword>
<dbReference type="InterPro" id="IPR018247">
    <property type="entry name" value="EF_Hand_1_Ca_BS"/>
</dbReference>
<evidence type="ECO:0000256" key="8">
    <source>
        <dbReference type="ARBA" id="ARBA00023136"/>
    </source>
</evidence>
<sequence length="256" mass="29374">MLRSLYTATYMLTGGSLLAYSTSAVPAYLNFEEENKTKDQIHTKHKLTKRELRFIQFASIEYNDVIYMSPMDFIDSLTLDCPRERVYRRVLNDKDLKQILYRTPPFRCGSKDLFRTLDQGGLISYSEYIFLLTLLTKSKTAFKIAFLMFDNDDNGRIDKDEFILIRSLTSTLRSTRGFQSEPSIGDDSCQLDLSDYHFVVPRLHHSLITAINAYPVVLAISKMFAARAAQLHGTRLVPVSLTLAVFMWSLLILPKV</sequence>
<keyword evidence="9" id="KW-0812">Transmembrane</keyword>
<evidence type="ECO:0000256" key="3">
    <source>
        <dbReference type="ARBA" id="ARBA00022737"/>
    </source>
</evidence>
<dbReference type="InterPro" id="IPR039800">
    <property type="entry name" value="MICU1/2/3"/>
</dbReference>
<keyword evidence="7" id="KW-0496">Mitochondrion</keyword>
<dbReference type="GO" id="GO:0005509">
    <property type="term" value="F:calcium ion binding"/>
    <property type="evidence" value="ECO:0007669"/>
    <property type="project" value="InterPro"/>
</dbReference>
<keyword evidence="3" id="KW-0677">Repeat</keyword>
<evidence type="ECO:0000256" key="9">
    <source>
        <dbReference type="SAM" id="Phobius"/>
    </source>
</evidence>
<dbReference type="AlphaFoldDB" id="A0A1I7XBB4"/>
<keyword evidence="4" id="KW-0999">Mitochondrion inner membrane</keyword>
<dbReference type="GO" id="GO:0005758">
    <property type="term" value="C:mitochondrial intermembrane space"/>
    <property type="evidence" value="ECO:0007669"/>
    <property type="project" value="UniProtKB-SubCell"/>
</dbReference>
<feature type="domain" description="EF-hand" evidence="10">
    <location>
        <begin position="137"/>
        <end position="172"/>
    </location>
</feature>
<organism evidence="11 12">
    <name type="scientific">Heterorhabditis bacteriophora</name>
    <name type="common">Entomopathogenic nematode worm</name>
    <dbReference type="NCBI Taxonomy" id="37862"/>
    <lineage>
        <taxon>Eukaryota</taxon>
        <taxon>Metazoa</taxon>
        <taxon>Ecdysozoa</taxon>
        <taxon>Nematoda</taxon>
        <taxon>Chromadorea</taxon>
        <taxon>Rhabditida</taxon>
        <taxon>Rhabditina</taxon>
        <taxon>Rhabditomorpha</taxon>
        <taxon>Strongyloidea</taxon>
        <taxon>Heterorhabditidae</taxon>
        <taxon>Heterorhabditis</taxon>
    </lineage>
</organism>
<evidence type="ECO:0000313" key="12">
    <source>
        <dbReference type="WBParaSite" id="Hba_14645"/>
    </source>
</evidence>
<dbReference type="PROSITE" id="PS50222">
    <property type="entry name" value="EF_HAND_2"/>
    <property type="match status" value="1"/>
</dbReference>
<dbReference type="Gene3D" id="1.10.238.10">
    <property type="entry name" value="EF-hand"/>
    <property type="match status" value="1"/>
</dbReference>
<dbReference type="WBParaSite" id="Hba_14645">
    <property type="protein sequence ID" value="Hba_14645"/>
    <property type="gene ID" value="Hba_14645"/>
</dbReference>
<evidence type="ECO:0000256" key="2">
    <source>
        <dbReference type="ARBA" id="ARBA00004569"/>
    </source>
</evidence>
<comment type="subcellular location">
    <subcellularLocation>
        <location evidence="1">Mitochondrion inner membrane</location>
    </subcellularLocation>
    <subcellularLocation>
        <location evidence="2">Mitochondrion intermembrane space</location>
    </subcellularLocation>
</comment>
<evidence type="ECO:0000256" key="7">
    <source>
        <dbReference type="ARBA" id="ARBA00023128"/>
    </source>
</evidence>